<dbReference type="Proteomes" id="UP001199631">
    <property type="component" value="Unassembled WGS sequence"/>
</dbReference>
<dbReference type="AlphaFoldDB" id="A0AAW5B1Y4"/>
<dbReference type="CDD" id="cd16012">
    <property type="entry name" value="ALP"/>
    <property type="match status" value="1"/>
</dbReference>
<evidence type="ECO:0000256" key="9">
    <source>
        <dbReference type="RuleBase" id="RU003946"/>
    </source>
</evidence>
<keyword evidence="2" id="KW-0597">Phosphoprotein</keyword>
<feature type="binding site" evidence="8">
    <location>
        <position position="418"/>
    </location>
    <ligand>
        <name>Zn(2+)</name>
        <dbReference type="ChEBI" id="CHEBI:29105"/>
        <label>2</label>
    </ligand>
</feature>
<accession>A0AAW5B1Y4</accession>
<dbReference type="PRINTS" id="PR00113">
    <property type="entry name" value="ALKPHPHTASE"/>
</dbReference>
<dbReference type="PROSITE" id="PS00123">
    <property type="entry name" value="ALKALINE_PHOSPHATASE"/>
    <property type="match status" value="1"/>
</dbReference>
<organism evidence="10 11">
    <name type="scientific">Oceanobacillus jordanicus</name>
    <dbReference type="NCBI Taxonomy" id="2867266"/>
    <lineage>
        <taxon>Bacteria</taxon>
        <taxon>Bacillati</taxon>
        <taxon>Bacillota</taxon>
        <taxon>Bacilli</taxon>
        <taxon>Bacillales</taxon>
        <taxon>Bacillaceae</taxon>
        <taxon>Oceanobacillus</taxon>
    </lineage>
</organism>
<keyword evidence="5 8" id="KW-0862">Zinc</keyword>
<reference evidence="10 11" key="1">
    <citation type="journal article" date="2022" name="Evol. Bioinform. Online">
        <title>Draft Genome Sequence of Oceanobacillus jordanicus Strain GSFE11, a Halotolerant Plant Growth-Promoting Bacterial Endophyte Isolated From the Jordan Valley.</title>
        <authorList>
            <person name="Alhindi T."/>
            <person name="Albdaiwi R."/>
        </authorList>
    </citation>
    <scope>NUCLEOTIDE SEQUENCE [LARGE SCALE GENOMIC DNA]</scope>
    <source>
        <strain evidence="10 11">GSFE11</strain>
    </source>
</reference>
<feature type="binding site" evidence="8">
    <location>
        <position position="328"/>
    </location>
    <ligand>
        <name>Zn(2+)</name>
        <dbReference type="ChEBI" id="CHEBI:29105"/>
        <label>2</label>
    </ligand>
</feature>
<keyword evidence="6 8" id="KW-0460">Magnesium</keyword>
<dbReference type="GO" id="GO:0004035">
    <property type="term" value="F:alkaline phosphatase activity"/>
    <property type="evidence" value="ECO:0007669"/>
    <property type="project" value="TreeGrafter"/>
</dbReference>
<gene>
    <name evidence="10" type="ORF">K3T81_05570</name>
</gene>
<dbReference type="Gene3D" id="1.10.60.40">
    <property type="match status" value="1"/>
</dbReference>
<feature type="binding site" evidence="8">
    <location>
        <position position="281"/>
    </location>
    <ligand>
        <name>Mg(2+)</name>
        <dbReference type="ChEBI" id="CHEBI:18420"/>
    </ligand>
</feature>
<dbReference type="PANTHER" id="PTHR11596">
    <property type="entry name" value="ALKALINE PHOSPHATASE"/>
    <property type="match status" value="1"/>
</dbReference>
<evidence type="ECO:0000256" key="7">
    <source>
        <dbReference type="PIRSR" id="PIRSR601952-1"/>
    </source>
</evidence>
<comment type="similarity">
    <text evidence="1 9">Belongs to the alkaline phosphatase family.</text>
</comment>
<keyword evidence="4" id="KW-0378">Hydrolase</keyword>
<dbReference type="EMBL" id="JAIFZM010000003">
    <property type="protein sequence ID" value="MCG3418614.1"/>
    <property type="molecule type" value="Genomic_DNA"/>
</dbReference>
<evidence type="ECO:0000256" key="1">
    <source>
        <dbReference type="ARBA" id="ARBA00005984"/>
    </source>
</evidence>
<feature type="binding site" evidence="8">
    <location>
        <position position="329"/>
    </location>
    <ligand>
        <name>Zn(2+)</name>
        <dbReference type="ChEBI" id="CHEBI:29105"/>
        <label>2</label>
    </ligand>
</feature>
<dbReference type="Gene3D" id="3.40.720.10">
    <property type="entry name" value="Alkaline Phosphatase, subunit A"/>
    <property type="match status" value="1"/>
</dbReference>
<evidence type="ECO:0000256" key="8">
    <source>
        <dbReference type="PIRSR" id="PIRSR601952-2"/>
    </source>
</evidence>
<dbReference type="InterPro" id="IPR017850">
    <property type="entry name" value="Alkaline_phosphatase_core_sf"/>
</dbReference>
<dbReference type="SMART" id="SM00098">
    <property type="entry name" value="alkPPc"/>
    <property type="match status" value="1"/>
</dbReference>
<comment type="caution">
    <text evidence="10">The sequence shown here is derived from an EMBL/GenBank/DDBJ whole genome shotgun (WGS) entry which is preliminary data.</text>
</comment>
<feature type="binding site" evidence="8">
    <location>
        <position position="290"/>
    </location>
    <ligand>
        <name>Zn(2+)</name>
        <dbReference type="ChEBI" id="CHEBI:29105"/>
        <label>2</label>
    </ligand>
</feature>
<evidence type="ECO:0000256" key="3">
    <source>
        <dbReference type="ARBA" id="ARBA00022723"/>
    </source>
</evidence>
<feature type="binding site" evidence="8">
    <location>
        <position position="286"/>
    </location>
    <ligand>
        <name>Zn(2+)</name>
        <dbReference type="ChEBI" id="CHEBI:29105"/>
        <label>2</label>
    </ligand>
</feature>
<dbReference type="InterPro" id="IPR001952">
    <property type="entry name" value="Alkaline_phosphatase"/>
</dbReference>
<feature type="binding site" evidence="8">
    <location>
        <position position="59"/>
    </location>
    <ligand>
        <name>Zn(2+)</name>
        <dbReference type="ChEBI" id="CHEBI:29105"/>
        <label>2</label>
    </ligand>
</feature>
<feature type="binding site" evidence="8">
    <location>
        <position position="150"/>
    </location>
    <ligand>
        <name>Mg(2+)</name>
        <dbReference type="ChEBI" id="CHEBI:18420"/>
    </ligand>
</feature>
<keyword evidence="11" id="KW-1185">Reference proteome</keyword>
<evidence type="ECO:0000256" key="2">
    <source>
        <dbReference type="ARBA" id="ARBA00022553"/>
    </source>
</evidence>
<dbReference type="InterPro" id="IPR018299">
    <property type="entry name" value="Alkaline_phosphatase_AS"/>
</dbReference>
<evidence type="ECO:0000313" key="11">
    <source>
        <dbReference type="Proteomes" id="UP001199631"/>
    </source>
</evidence>
<feature type="binding site" evidence="8">
    <location>
        <position position="152"/>
    </location>
    <ligand>
        <name>Mg(2+)</name>
        <dbReference type="ChEBI" id="CHEBI:18420"/>
    </ligand>
</feature>
<evidence type="ECO:0000256" key="5">
    <source>
        <dbReference type="ARBA" id="ARBA00022833"/>
    </source>
</evidence>
<feature type="binding site" evidence="8">
    <location>
        <position position="59"/>
    </location>
    <ligand>
        <name>Mg(2+)</name>
        <dbReference type="ChEBI" id="CHEBI:18420"/>
    </ligand>
</feature>
<evidence type="ECO:0000313" key="10">
    <source>
        <dbReference type="EMBL" id="MCG3418614.1"/>
    </source>
</evidence>
<dbReference type="GO" id="GO:0046872">
    <property type="term" value="F:metal ion binding"/>
    <property type="evidence" value="ECO:0007669"/>
    <property type="project" value="UniProtKB-KW"/>
</dbReference>
<keyword evidence="3 8" id="KW-0479">Metal-binding</keyword>
<feature type="active site" description="Phosphoserine intermediate" evidence="7">
    <location>
        <position position="99"/>
    </location>
</feature>
<evidence type="ECO:0000256" key="4">
    <source>
        <dbReference type="ARBA" id="ARBA00022801"/>
    </source>
</evidence>
<name>A0AAW5B1Y4_9BACI</name>
<comment type="cofactor">
    <cofactor evidence="8">
        <name>Mg(2+)</name>
        <dbReference type="ChEBI" id="CHEBI:18420"/>
    </cofactor>
    <text evidence="8">Binds 1 Mg(2+) ion.</text>
</comment>
<proteinExistence type="inferred from homology"/>
<dbReference type="Pfam" id="PF00245">
    <property type="entry name" value="Alk_phosphatase"/>
    <property type="match status" value="1"/>
</dbReference>
<dbReference type="RefSeq" id="WP_238018753.1">
    <property type="nucleotide sequence ID" value="NZ_JAIFZM010000003.1"/>
</dbReference>
<dbReference type="PANTHER" id="PTHR11596:SF5">
    <property type="entry name" value="ALKALINE PHOSPHATASE"/>
    <property type="match status" value="1"/>
</dbReference>
<comment type="cofactor">
    <cofactor evidence="8">
        <name>Zn(2+)</name>
        <dbReference type="ChEBI" id="CHEBI:29105"/>
    </cofactor>
    <text evidence="8">Binds 2 Zn(2+) ions.</text>
</comment>
<protein>
    <submittedName>
        <fullName evidence="10">Alkaline phosphatase</fullName>
    </submittedName>
</protein>
<sequence length="458" mass="49235">MFKKVGVVALSAGLIFSGMGSVPTVEAGKPEWAGKGKPDWVEARNGKQDVENVIYMIPDGFNADYAKNYRLYKGEDAAWDKHLKGMYTTYSANSSITDSAAAGTAMATGVKTNNGMIGLNPEGEELETILEASKEQEMATGLVSTSAITHATPAAFASHVESRNNETEIARQLIANEVDVMLGGGMNNFLPETMGGNQEDMNVLEAAKERGYKVIETRQELMNQNDIALKQDDKLLGLFAGGALPDELARDKKVQPSLAEMTETAVEILEQDEDGFFLMVEGSQIDWAGHANDAGWAMSEVEAFEAAVKAALAFAEEDGETLVVIGGDHETGGMTTGIDGSPSNASPEILKKVKATGTHMASELNEGRTNSQEVLETYTDLEWSASEIQQIQEAEDPVVTINELISNKANIGWTSSNHTSVDIPLYVYGPASEDFTGFHDNTDLPKFIAESLGISLDN</sequence>
<dbReference type="SUPFAM" id="SSF53649">
    <property type="entry name" value="Alkaline phosphatase-like"/>
    <property type="match status" value="1"/>
</dbReference>
<evidence type="ECO:0000256" key="6">
    <source>
        <dbReference type="ARBA" id="ARBA00022842"/>
    </source>
</evidence>